<dbReference type="PANTHER" id="PTHR46317">
    <property type="entry name" value="HYDROLASE OF PHP SUPERFAMILY-RELATED PROTEIN"/>
    <property type="match status" value="1"/>
</dbReference>
<name>A0ABW8S380_9CLOT</name>
<keyword evidence="5" id="KW-1185">Reference proteome</keyword>
<keyword evidence="2" id="KW-0479">Metal-binding</keyword>
<protein>
    <submittedName>
        <fullName evidence="4">TatD family hydrolase</fullName>
    </submittedName>
</protein>
<dbReference type="InterPro" id="IPR001130">
    <property type="entry name" value="TatD-like"/>
</dbReference>
<comment type="similarity">
    <text evidence="1">Belongs to the metallo-dependent hydrolases superfamily. TatD-type hydrolase family.</text>
</comment>
<dbReference type="InterPro" id="IPR032466">
    <property type="entry name" value="Metal_Hydrolase"/>
</dbReference>
<evidence type="ECO:0000313" key="5">
    <source>
        <dbReference type="Proteomes" id="UP001623600"/>
    </source>
</evidence>
<dbReference type="SUPFAM" id="SSF51556">
    <property type="entry name" value="Metallo-dependent hydrolases"/>
    <property type="match status" value="1"/>
</dbReference>
<dbReference type="EMBL" id="JBJIAB010000009">
    <property type="protein sequence ID" value="MFL0165262.1"/>
    <property type="molecule type" value="Genomic_DNA"/>
</dbReference>
<proteinExistence type="inferred from homology"/>
<reference evidence="4 5" key="1">
    <citation type="submission" date="2024-11" db="EMBL/GenBank/DDBJ databases">
        <authorList>
            <person name="Heng Y.C."/>
            <person name="Lim A.C.H."/>
            <person name="Lee J.K.Y."/>
            <person name="Kittelmann S."/>
        </authorList>
    </citation>
    <scope>NUCLEOTIDE SEQUENCE [LARGE SCALE GENOMIC DNA]</scope>
    <source>
        <strain evidence="4 5">WILCCON 0112</strain>
    </source>
</reference>
<evidence type="ECO:0000256" key="2">
    <source>
        <dbReference type="ARBA" id="ARBA00022723"/>
    </source>
</evidence>
<accession>A0ABW8S380</accession>
<organism evidence="4 5">
    <name type="scientific">Candidatus Clostridium helianthi</name>
    <dbReference type="NCBI Taxonomy" id="3381660"/>
    <lineage>
        <taxon>Bacteria</taxon>
        <taxon>Bacillati</taxon>
        <taxon>Bacillota</taxon>
        <taxon>Clostridia</taxon>
        <taxon>Eubacteriales</taxon>
        <taxon>Clostridiaceae</taxon>
        <taxon>Clostridium</taxon>
    </lineage>
</organism>
<evidence type="ECO:0000256" key="3">
    <source>
        <dbReference type="ARBA" id="ARBA00022801"/>
    </source>
</evidence>
<dbReference type="PANTHER" id="PTHR46317:SF1">
    <property type="entry name" value="HYDROLASE, TATD FAMILY"/>
    <property type="match status" value="1"/>
</dbReference>
<dbReference type="RefSeq" id="WP_406760997.1">
    <property type="nucleotide sequence ID" value="NZ_JBJIAB010000009.1"/>
</dbReference>
<dbReference type="GO" id="GO:0016787">
    <property type="term" value="F:hydrolase activity"/>
    <property type="evidence" value="ECO:0007669"/>
    <property type="project" value="UniProtKB-KW"/>
</dbReference>
<dbReference type="Proteomes" id="UP001623600">
    <property type="component" value="Unassembled WGS sequence"/>
</dbReference>
<evidence type="ECO:0000256" key="1">
    <source>
        <dbReference type="ARBA" id="ARBA00009275"/>
    </source>
</evidence>
<gene>
    <name evidence="4" type="ORF">ACJDTP_09310</name>
</gene>
<dbReference type="Gene3D" id="3.20.20.140">
    <property type="entry name" value="Metal-dependent hydrolases"/>
    <property type="match status" value="1"/>
</dbReference>
<dbReference type="Pfam" id="PF01026">
    <property type="entry name" value="TatD_DNase"/>
    <property type="match status" value="1"/>
</dbReference>
<keyword evidence="3 4" id="KW-0378">Hydrolase</keyword>
<evidence type="ECO:0000313" key="4">
    <source>
        <dbReference type="EMBL" id="MFL0165262.1"/>
    </source>
</evidence>
<sequence length="256" mass="30831">MNYIDFHVHMDFYKNPQEIINIYEKKQIYSLFVTNLPEIYEAHLPKYNGFKYIRLGLGYHPEMVDYYDFNKDIFNKYFDSTNYIGEVGIDGSKKYTHNIDTQIQVFDYICSKVSNEAKIMTIHSKKAEGIVLEKLKKYKIKYAVFHWYSGNLKTIKDIVDNGYYFSINPSMLESQKGKEILKNIPHDRMLFESDGPFSRYRKITTDPRYFKEIFREFNEFYKIDDFEKVVFNNLKKLLVERQFLEQKSKILKKIIE</sequence>
<dbReference type="PIRSF" id="PIRSF005902">
    <property type="entry name" value="DNase_TatD"/>
    <property type="match status" value="1"/>
</dbReference>
<comment type="caution">
    <text evidence="4">The sequence shown here is derived from an EMBL/GenBank/DDBJ whole genome shotgun (WGS) entry which is preliminary data.</text>
</comment>